<dbReference type="EMBL" id="WDBI01000019">
    <property type="protein sequence ID" value="KAB6525802.1"/>
    <property type="molecule type" value="Genomic_DNA"/>
</dbReference>
<evidence type="ECO:0000313" key="1">
    <source>
        <dbReference type="EMBL" id="KAB6525802.1"/>
    </source>
</evidence>
<organism evidence="2 3">
    <name type="scientific">Phocaeicola vulgatus</name>
    <name type="common">Bacteroides vulgatus</name>
    <dbReference type="NCBI Taxonomy" id="821"/>
    <lineage>
        <taxon>Bacteria</taxon>
        <taxon>Pseudomonadati</taxon>
        <taxon>Bacteroidota</taxon>
        <taxon>Bacteroidia</taxon>
        <taxon>Bacteroidales</taxon>
        <taxon>Bacteroidaceae</taxon>
        <taxon>Phocaeicola</taxon>
    </lineage>
</organism>
<dbReference type="AlphaFoldDB" id="A0A6I1AAP1"/>
<accession>A0A6I1AAP1</accession>
<protein>
    <submittedName>
        <fullName evidence="2">Uncharacterized protein</fullName>
    </submittedName>
</protein>
<proteinExistence type="predicted"/>
<comment type="caution">
    <text evidence="2">The sequence shown here is derived from an EMBL/GenBank/DDBJ whole genome shotgun (WGS) entry which is preliminary data.</text>
</comment>
<gene>
    <name evidence="2" type="ORF">GAY79_18830</name>
    <name evidence="1" type="ORF">GAY98_12440</name>
</gene>
<dbReference type="Proteomes" id="UP000469427">
    <property type="component" value="Unassembled WGS sequence"/>
</dbReference>
<evidence type="ECO:0000313" key="4">
    <source>
        <dbReference type="Proteomes" id="UP000469427"/>
    </source>
</evidence>
<evidence type="ECO:0000313" key="2">
    <source>
        <dbReference type="EMBL" id="KAB6557080.1"/>
    </source>
</evidence>
<evidence type="ECO:0000313" key="3">
    <source>
        <dbReference type="Proteomes" id="UP000437431"/>
    </source>
</evidence>
<dbReference type="Proteomes" id="UP000437431">
    <property type="component" value="Unassembled WGS sequence"/>
</dbReference>
<sequence length="76" mass="8927">MRLINGTGLFLMTDYRSTINLDFNYFFPGIPVPFLKDVIRNFVLNTKRLERFSMRQSLGLVLKVKPFKIFTAIHKS</sequence>
<reference evidence="3 4" key="1">
    <citation type="journal article" date="2019" name="Nat. Med.">
        <title>A library of human gut bacterial isolates paired with longitudinal multiomics data enables mechanistic microbiome research.</title>
        <authorList>
            <person name="Poyet M."/>
            <person name="Groussin M."/>
            <person name="Gibbons S.M."/>
            <person name="Avila-Pacheco J."/>
            <person name="Jiang X."/>
            <person name="Kearney S.M."/>
            <person name="Perrotta A.R."/>
            <person name="Berdy B."/>
            <person name="Zhao S."/>
            <person name="Lieberman T.D."/>
            <person name="Swanson P.K."/>
            <person name="Smith M."/>
            <person name="Roesemann S."/>
            <person name="Alexander J.E."/>
            <person name="Rich S.A."/>
            <person name="Livny J."/>
            <person name="Vlamakis H."/>
            <person name="Clish C."/>
            <person name="Bullock K."/>
            <person name="Deik A."/>
            <person name="Scott J."/>
            <person name="Pierce K.A."/>
            <person name="Xavier R.J."/>
            <person name="Alm E.J."/>
        </authorList>
    </citation>
    <scope>NUCLEOTIDE SEQUENCE [LARGE SCALE GENOMIC DNA]</scope>
    <source>
        <strain evidence="2 3">BIOML-A111</strain>
        <strain evidence="1 4">BIOML-A122</strain>
    </source>
</reference>
<name>A0A6I1AAP1_PHOVU</name>
<dbReference type="EMBL" id="WDAY01000053">
    <property type="protein sequence ID" value="KAB6557080.1"/>
    <property type="molecule type" value="Genomic_DNA"/>
</dbReference>